<dbReference type="GO" id="GO:0007623">
    <property type="term" value="P:circadian rhythm"/>
    <property type="evidence" value="ECO:0007669"/>
    <property type="project" value="InterPro"/>
</dbReference>
<feature type="compositionally biased region" description="Polar residues" evidence="1">
    <location>
        <begin position="503"/>
        <end position="531"/>
    </location>
</feature>
<dbReference type="OrthoDB" id="618331at2759"/>
<dbReference type="KEGG" id="nta:107764009"/>
<organism evidence="2">
    <name type="scientific">Nicotiana tabacum</name>
    <name type="common">Common tobacco</name>
    <dbReference type="NCBI Taxonomy" id="4097"/>
    <lineage>
        <taxon>Eukaryota</taxon>
        <taxon>Viridiplantae</taxon>
        <taxon>Streptophyta</taxon>
        <taxon>Embryophyta</taxon>
        <taxon>Tracheophyta</taxon>
        <taxon>Spermatophyta</taxon>
        <taxon>Magnoliopsida</taxon>
        <taxon>eudicotyledons</taxon>
        <taxon>Gunneridae</taxon>
        <taxon>Pentapetalae</taxon>
        <taxon>asterids</taxon>
        <taxon>lamiids</taxon>
        <taxon>Solanales</taxon>
        <taxon>Solanaceae</taxon>
        <taxon>Nicotianoideae</taxon>
        <taxon>Nicotianeae</taxon>
        <taxon>Nicotiana</taxon>
    </lineage>
</organism>
<dbReference type="PANTHER" id="PTHR33334:SF5">
    <property type="entry name" value="PROTEIN LNK2"/>
    <property type="match status" value="1"/>
</dbReference>
<sequence length="544" mass="59875">MRHSYIYLRWSLDHPWLYSSDSISSQLIFCSNSNPIFGDTSLPNTHDLWSSSKDVTSSSDKSVPLSIDSLSLALGSPRSPSERLEVKAEYRLDQEKSSTGDEENASDITSNVHLSTDARDHGGVKNMLLQNEKVAFSNGSTSSSFYKLFSCVQGNKQERILKGRFKLEQEGELAQLQELCGSVSPQVNTFGMPYVTNQPYLASELSQQSQLQGPECLQHKHFPGPLFASSTYGDMGNHYSPMPVLSQVHSGQASDQRVLSSYKASPGNSNHFSKSLDASSKPLMMTPQEKIEKLRRRQQLRAMLAIQKQQQQFSYQMLSPEQSAMQGGSVEENLSCIPSLDPTSPLEQGDSNTVCLAVEESSVEDTALYLLRDVISKLDLQIRLCIRDSLFRLAQSATQRQCGNDSCSSKKGGIEVSIEEINTNNRIARPPNVETETNPVDRIVAHLLFHNPSELTSKLAEIPKSSMSAMLKCERKAIGSQSFSSSFLHQNSETDPITAHQGVKTSTSHNEVDKLNSSPCLETSENASNNEGADGRVIGFEAAS</sequence>
<proteinExistence type="predicted"/>
<dbReference type="STRING" id="4097.A0A1S3XDJ3"/>
<dbReference type="GO" id="GO:0006355">
    <property type="term" value="P:regulation of DNA-templated transcription"/>
    <property type="evidence" value="ECO:0007669"/>
    <property type="project" value="InterPro"/>
</dbReference>
<feature type="compositionally biased region" description="Basic and acidic residues" evidence="1">
    <location>
        <begin position="90"/>
        <end position="99"/>
    </location>
</feature>
<dbReference type="PANTHER" id="PTHR33334">
    <property type="entry name" value="PROTEIN LNK1"/>
    <property type="match status" value="1"/>
</dbReference>
<evidence type="ECO:0000256" key="1">
    <source>
        <dbReference type="SAM" id="MobiDB-lite"/>
    </source>
</evidence>
<dbReference type="OMA" id="MEDTILH"/>
<gene>
    <name evidence="2" type="primary">LOC107764009</name>
</gene>
<name>A0A1S3XDJ3_TOBAC</name>
<dbReference type="RefSeq" id="XP_016438015.1">
    <property type="nucleotide sequence ID" value="XM_016582529.1"/>
</dbReference>
<accession>A0A1S3XDJ3</accession>
<dbReference type="PaxDb" id="4097-A0A1S3XDJ3"/>
<reference evidence="2" key="1">
    <citation type="submission" date="2025-08" db="UniProtKB">
        <authorList>
            <consortium name="RefSeq"/>
        </authorList>
    </citation>
    <scope>IDENTIFICATION</scope>
</reference>
<dbReference type="InterPro" id="IPR039928">
    <property type="entry name" value="LNK"/>
</dbReference>
<evidence type="ECO:0000313" key="2">
    <source>
        <dbReference type="RefSeq" id="XP_016438015.1"/>
    </source>
</evidence>
<protein>
    <submittedName>
        <fullName evidence="2">Protein LNK2</fullName>
    </submittedName>
</protein>
<dbReference type="AlphaFoldDB" id="A0A1S3XDJ3"/>
<feature type="region of interest" description="Disordered" evidence="1">
    <location>
        <begin position="90"/>
        <end position="112"/>
    </location>
</feature>
<feature type="region of interest" description="Disordered" evidence="1">
    <location>
        <begin position="501"/>
        <end position="544"/>
    </location>
</feature>